<dbReference type="SUPFAM" id="SSF64288">
    <property type="entry name" value="Chorismate lyase-like"/>
    <property type="match status" value="1"/>
</dbReference>
<keyword evidence="1" id="KW-0805">Transcription regulation</keyword>
<dbReference type="Gene3D" id="1.10.10.10">
    <property type="entry name" value="Winged helix-like DNA-binding domain superfamily/Winged helix DNA-binding domain"/>
    <property type="match status" value="1"/>
</dbReference>
<dbReference type="Gene3D" id="3.40.1410.10">
    <property type="entry name" value="Chorismate lyase-like"/>
    <property type="match status" value="1"/>
</dbReference>
<dbReference type="PANTHER" id="PTHR44846">
    <property type="entry name" value="MANNOSYL-D-GLYCERATE TRANSPORT/METABOLISM SYSTEM REPRESSOR MNGR-RELATED"/>
    <property type="match status" value="1"/>
</dbReference>
<gene>
    <name evidence="5" type="ORF">SAMN04490178_10632</name>
</gene>
<dbReference type="RefSeq" id="WP_177173487.1">
    <property type="nucleotide sequence ID" value="NZ_FODY01000006.1"/>
</dbReference>
<dbReference type="PROSITE" id="PS50949">
    <property type="entry name" value="HTH_GNTR"/>
    <property type="match status" value="1"/>
</dbReference>
<proteinExistence type="predicted"/>
<dbReference type="GO" id="GO:0003677">
    <property type="term" value="F:DNA binding"/>
    <property type="evidence" value="ECO:0007669"/>
    <property type="project" value="UniProtKB-KW"/>
</dbReference>
<name>A0A1H8T5I8_9FIRM</name>
<dbReference type="SMART" id="SM00866">
    <property type="entry name" value="UTRA"/>
    <property type="match status" value="1"/>
</dbReference>
<dbReference type="Proteomes" id="UP000198847">
    <property type="component" value="Unassembled WGS sequence"/>
</dbReference>
<evidence type="ECO:0000256" key="3">
    <source>
        <dbReference type="ARBA" id="ARBA00023163"/>
    </source>
</evidence>
<reference evidence="5 6" key="1">
    <citation type="submission" date="2016-10" db="EMBL/GenBank/DDBJ databases">
        <authorList>
            <person name="de Groot N.N."/>
        </authorList>
    </citation>
    <scope>NUCLEOTIDE SEQUENCE [LARGE SCALE GENOMIC DNA]</scope>
    <source>
        <strain evidence="5 6">DSM 13305</strain>
    </source>
</reference>
<dbReference type="InterPro" id="IPR036388">
    <property type="entry name" value="WH-like_DNA-bd_sf"/>
</dbReference>
<dbReference type="InterPro" id="IPR028978">
    <property type="entry name" value="Chorismate_lyase_/UTRA_dom_sf"/>
</dbReference>
<keyword evidence="2" id="KW-0238">DNA-binding</keyword>
<sequence length="262" mass="30409">MEKNPALQGTLVDDNGIPLYYQLVSIIKRNITSAVLKPGDLLPSEVEFMDSYKISRSTVRQAFGSLEEDGLVIRRRGKGTYVAKPKLRRKLDNVYSFSNDMIQQGLKPDSKVIRFANRKVSRDLMKGLKIRDSEENIFEVVRVRMANGEPLLLETTFIPSKFCPYLTKEMLEHDSLYRILKDLSSIEAYYAVETYQPIILKKYEAELLQCKPGMSGYFVERISYLETEEIFEMTQSIVRSDRCKYEVKLYKDSIMFSRTVEQ</sequence>
<keyword evidence="6" id="KW-1185">Reference proteome</keyword>
<organism evidence="5 6">
    <name type="scientific">Propionispora vibrioides</name>
    <dbReference type="NCBI Taxonomy" id="112903"/>
    <lineage>
        <taxon>Bacteria</taxon>
        <taxon>Bacillati</taxon>
        <taxon>Bacillota</taxon>
        <taxon>Negativicutes</taxon>
        <taxon>Selenomonadales</taxon>
        <taxon>Sporomusaceae</taxon>
        <taxon>Propionispora</taxon>
    </lineage>
</organism>
<dbReference type="GO" id="GO:0045892">
    <property type="term" value="P:negative regulation of DNA-templated transcription"/>
    <property type="evidence" value="ECO:0007669"/>
    <property type="project" value="TreeGrafter"/>
</dbReference>
<evidence type="ECO:0000256" key="1">
    <source>
        <dbReference type="ARBA" id="ARBA00023015"/>
    </source>
</evidence>
<dbReference type="InterPro" id="IPR050679">
    <property type="entry name" value="Bact_HTH_transcr_reg"/>
</dbReference>
<keyword evidence="3" id="KW-0804">Transcription</keyword>
<accession>A0A1H8T5I8</accession>
<evidence type="ECO:0000259" key="4">
    <source>
        <dbReference type="PROSITE" id="PS50949"/>
    </source>
</evidence>
<dbReference type="SMART" id="SM00345">
    <property type="entry name" value="HTH_GNTR"/>
    <property type="match status" value="1"/>
</dbReference>
<dbReference type="AlphaFoldDB" id="A0A1H8T5I8"/>
<dbReference type="PANTHER" id="PTHR44846:SF1">
    <property type="entry name" value="MANNOSYL-D-GLYCERATE TRANSPORT_METABOLISM SYSTEM REPRESSOR MNGR-RELATED"/>
    <property type="match status" value="1"/>
</dbReference>
<evidence type="ECO:0000256" key="2">
    <source>
        <dbReference type="ARBA" id="ARBA00023125"/>
    </source>
</evidence>
<evidence type="ECO:0000313" key="5">
    <source>
        <dbReference type="EMBL" id="SEO86191.1"/>
    </source>
</evidence>
<feature type="domain" description="HTH gntR-type" evidence="4">
    <location>
        <begin position="17"/>
        <end position="85"/>
    </location>
</feature>
<dbReference type="InterPro" id="IPR011663">
    <property type="entry name" value="UTRA"/>
</dbReference>
<dbReference type="SUPFAM" id="SSF46785">
    <property type="entry name" value="Winged helix' DNA-binding domain"/>
    <property type="match status" value="1"/>
</dbReference>
<dbReference type="InterPro" id="IPR036390">
    <property type="entry name" value="WH_DNA-bd_sf"/>
</dbReference>
<dbReference type="Pfam" id="PF07702">
    <property type="entry name" value="UTRA"/>
    <property type="match status" value="1"/>
</dbReference>
<dbReference type="STRING" id="112903.SAMN04490178_10632"/>
<protein>
    <submittedName>
        <fullName evidence="5">GntR family transcriptional regulator</fullName>
    </submittedName>
</protein>
<dbReference type="PRINTS" id="PR00035">
    <property type="entry name" value="HTHGNTR"/>
</dbReference>
<evidence type="ECO:0000313" key="6">
    <source>
        <dbReference type="Proteomes" id="UP000198847"/>
    </source>
</evidence>
<dbReference type="CDD" id="cd07377">
    <property type="entry name" value="WHTH_GntR"/>
    <property type="match status" value="1"/>
</dbReference>
<dbReference type="Pfam" id="PF00392">
    <property type="entry name" value="GntR"/>
    <property type="match status" value="1"/>
</dbReference>
<dbReference type="InterPro" id="IPR000524">
    <property type="entry name" value="Tscrpt_reg_HTH_GntR"/>
</dbReference>
<dbReference type="GO" id="GO:0003700">
    <property type="term" value="F:DNA-binding transcription factor activity"/>
    <property type="evidence" value="ECO:0007669"/>
    <property type="project" value="InterPro"/>
</dbReference>
<dbReference type="EMBL" id="FODY01000006">
    <property type="protein sequence ID" value="SEO86191.1"/>
    <property type="molecule type" value="Genomic_DNA"/>
</dbReference>